<proteinExistence type="predicted"/>
<dbReference type="Proteomes" id="UP000694866">
    <property type="component" value="Unplaced"/>
</dbReference>
<dbReference type="Gene3D" id="2.60.120.10">
    <property type="entry name" value="Jelly Rolls"/>
    <property type="match status" value="1"/>
</dbReference>
<protein>
    <submittedName>
        <fullName evidence="5">2-aminoethanethiol dioxygenase</fullName>
    </submittedName>
</protein>
<dbReference type="Pfam" id="PF07847">
    <property type="entry name" value="PCO_ADO"/>
    <property type="match status" value="1"/>
</dbReference>
<keyword evidence="5" id="KW-0223">Dioxygenase</keyword>
<dbReference type="PANTHER" id="PTHR22966">
    <property type="entry name" value="2-AMINOETHANETHIOL DIOXYGENASE"/>
    <property type="match status" value="1"/>
</dbReference>
<evidence type="ECO:0000256" key="1">
    <source>
        <dbReference type="ARBA" id="ARBA00022723"/>
    </source>
</evidence>
<dbReference type="GO" id="GO:0046872">
    <property type="term" value="F:metal ion binding"/>
    <property type="evidence" value="ECO:0007669"/>
    <property type="project" value="UniProtKB-KW"/>
</dbReference>
<evidence type="ECO:0000256" key="2">
    <source>
        <dbReference type="ARBA" id="ARBA00023002"/>
    </source>
</evidence>
<evidence type="ECO:0000313" key="4">
    <source>
        <dbReference type="Proteomes" id="UP000694866"/>
    </source>
</evidence>
<organism evidence="4 5">
    <name type="scientific">Fopius arisanus</name>
    <dbReference type="NCBI Taxonomy" id="64838"/>
    <lineage>
        <taxon>Eukaryota</taxon>
        <taxon>Metazoa</taxon>
        <taxon>Ecdysozoa</taxon>
        <taxon>Arthropoda</taxon>
        <taxon>Hexapoda</taxon>
        <taxon>Insecta</taxon>
        <taxon>Pterygota</taxon>
        <taxon>Neoptera</taxon>
        <taxon>Endopterygota</taxon>
        <taxon>Hymenoptera</taxon>
        <taxon>Apocrita</taxon>
        <taxon>Ichneumonoidea</taxon>
        <taxon>Braconidae</taxon>
        <taxon>Opiinae</taxon>
        <taxon>Fopius</taxon>
    </lineage>
</organism>
<dbReference type="KEGG" id="fas:105272185"/>
<accession>A0A9R1TKL4</accession>
<dbReference type="InterPro" id="IPR012864">
    <property type="entry name" value="PCO/ADO"/>
</dbReference>
<dbReference type="GeneID" id="105272185"/>
<keyword evidence="2" id="KW-0560">Oxidoreductase</keyword>
<dbReference type="OrthoDB" id="271433at2759"/>
<dbReference type="AlphaFoldDB" id="A0A9R1TKL4"/>
<dbReference type="GO" id="GO:0016702">
    <property type="term" value="F:oxidoreductase activity, acting on single donors with incorporation of molecular oxygen, incorporation of two atoms of oxygen"/>
    <property type="evidence" value="ECO:0007669"/>
    <property type="project" value="InterPro"/>
</dbReference>
<dbReference type="RefSeq" id="XP_011312439.1">
    <property type="nucleotide sequence ID" value="XM_011314137.1"/>
</dbReference>
<keyword evidence="4" id="KW-1185">Reference proteome</keyword>
<dbReference type="InterPro" id="IPR011051">
    <property type="entry name" value="RmlC_Cupin_sf"/>
</dbReference>
<keyword evidence="1" id="KW-0479">Metal-binding</keyword>
<dbReference type="GO" id="GO:0005739">
    <property type="term" value="C:mitochondrion"/>
    <property type="evidence" value="ECO:0007669"/>
    <property type="project" value="TreeGrafter"/>
</dbReference>
<evidence type="ECO:0000256" key="3">
    <source>
        <dbReference type="ARBA" id="ARBA00023004"/>
    </source>
</evidence>
<name>A0A9R1TKL4_9HYME</name>
<keyword evidence="3" id="KW-0408">Iron</keyword>
<evidence type="ECO:0000313" key="5">
    <source>
        <dbReference type="RefSeq" id="XP_011312439.1"/>
    </source>
</evidence>
<gene>
    <name evidence="5" type="primary">LOC105272185</name>
</gene>
<sequence length="232" mass="26140">MSSKIESLWRQAMKTFAGHRGSGFKLCQKNLEKLRLLMNEITSDDVKVDKKVLEYVENQRAPMCVIDIFENQDITIAIFLLKHGVTLPMHDHPGMHGLLKVINGTVKIDSVTTQIPQGRVIQLDEELTALRHASQIVQANDPACVLTPHDHNFHEISCLKGPAAFLDILSPPYDVDLDERQRSIRPCTFFRQIAQEQTNGPEGAPVKVRLLAVVQPPLFYSTNLKYLGPPLR</sequence>
<dbReference type="InterPro" id="IPR014710">
    <property type="entry name" value="RmlC-like_jellyroll"/>
</dbReference>
<reference evidence="5" key="1">
    <citation type="submission" date="2025-08" db="UniProtKB">
        <authorList>
            <consortium name="RefSeq"/>
        </authorList>
    </citation>
    <scope>IDENTIFICATION</scope>
    <source>
        <strain evidence="5">USDA-PBARC FA_bdor</strain>
        <tissue evidence="5">Whole organism</tissue>
    </source>
</reference>
<dbReference type="SUPFAM" id="SSF51182">
    <property type="entry name" value="RmlC-like cupins"/>
    <property type="match status" value="1"/>
</dbReference>
<dbReference type="PANTHER" id="PTHR22966:SF61">
    <property type="entry name" value="2-AMINOETHANETHIOL DIOXYGENASE"/>
    <property type="match status" value="1"/>
</dbReference>
<dbReference type="CDD" id="cd20289">
    <property type="entry name" value="cupin_ADO"/>
    <property type="match status" value="1"/>
</dbReference>